<evidence type="ECO:0000256" key="1">
    <source>
        <dbReference type="SAM" id="MobiDB-lite"/>
    </source>
</evidence>
<dbReference type="PANTHER" id="PTHR38371:SF1">
    <property type="entry name" value="RHO GTPASE-ACTIVATING PROTEIN"/>
    <property type="match status" value="1"/>
</dbReference>
<name>A0A218XVE1_PUNGR</name>
<feature type="compositionally biased region" description="Basic residues" evidence="1">
    <location>
        <begin position="53"/>
        <end position="62"/>
    </location>
</feature>
<reference evidence="5 6" key="4">
    <citation type="submission" date="2025-04" db="UniProtKB">
        <authorList>
            <consortium name="RefSeq"/>
        </authorList>
    </citation>
    <scope>IDENTIFICATION</scope>
    <source>
        <tissue evidence="5 6">Leaf</tissue>
    </source>
</reference>
<feature type="compositionally biased region" description="Acidic residues" evidence="1">
    <location>
        <begin position="76"/>
        <end position="87"/>
    </location>
</feature>
<feature type="region of interest" description="Disordered" evidence="1">
    <location>
        <begin position="231"/>
        <end position="262"/>
    </location>
</feature>
<feature type="compositionally biased region" description="Polar residues" evidence="1">
    <location>
        <begin position="100"/>
        <end position="118"/>
    </location>
</feature>
<feature type="region of interest" description="Disordered" evidence="1">
    <location>
        <begin position="1"/>
        <end position="144"/>
    </location>
</feature>
<dbReference type="AlphaFoldDB" id="A0A218XVE1"/>
<dbReference type="RefSeq" id="XP_031405240.1">
    <property type="nucleotide sequence ID" value="XM_031549380.1"/>
</dbReference>
<organism evidence="2 3">
    <name type="scientific">Punica granatum</name>
    <name type="common">Pomegranate</name>
    <dbReference type="NCBI Taxonomy" id="22663"/>
    <lineage>
        <taxon>Eukaryota</taxon>
        <taxon>Viridiplantae</taxon>
        <taxon>Streptophyta</taxon>
        <taxon>Embryophyta</taxon>
        <taxon>Tracheophyta</taxon>
        <taxon>Spermatophyta</taxon>
        <taxon>Magnoliopsida</taxon>
        <taxon>eudicotyledons</taxon>
        <taxon>Gunneridae</taxon>
        <taxon>Pentapetalae</taxon>
        <taxon>rosids</taxon>
        <taxon>malvids</taxon>
        <taxon>Myrtales</taxon>
        <taxon>Lythraceae</taxon>
        <taxon>Punica</taxon>
    </lineage>
</organism>
<protein>
    <submittedName>
        <fullName evidence="5 6">Uncharacterized protein LOC116214095</fullName>
    </submittedName>
</protein>
<feature type="compositionally biased region" description="Basic residues" evidence="1">
    <location>
        <begin position="322"/>
        <end position="336"/>
    </location>
</feature>
<feature type="compositionally biased region" description="Basic residues" evidence="1">
    <location>
        <begin position="416"/>
        <end position="430"/>
    </location>
</feature>
<dbReference type="OrthoDB" id="1671977at2759"/>
<gene>
    <name evidence="5 6" type="primary">LOC116214095</name>
    <name evidence="2" type="ORF">CDL15_Pgr002525</name>
</gene>
<keyword evidence="4" id="KW-1185">Reference proteome</keyword>
<feature type="compositionally biased region" description="Polar residues" evidence="1">
    <location>
        <begin position="237"/>
        <end position="260"/>
    </location>
</feature>
<reference evidence="2" key="2">
    <citation type="submission" date="2017-06" db="EMBL/GenBank/DDBJ databases">
        <title>The pomegranate genome and the genomics of punicalagin biosynthesis.</title>
        <authorList>
            <person name="Xu C."/>
        </authorList>
    </citation>
    <scope>NUCLEOTIDE SEQUENCE [LARGE SCALE GENOMIC DNA]</scope>
    <source>
        <tissue evidence="2">Fresh leaf</tissue>
    </source>
</reference>
<feature type="region of interest" description="Disordered" evidence="1">
    <location>
        <begin position="163"/>
        <end position="185"/>
    </location>
</feature>
<proteinExistence type="predicted"/>
<dbReference type="Proteomes" id="UP000197138">
    <property type="component" value="Unassembled WGS sequence"/>
</dbReference>
<evidence type="ECO:0000313" key="2">
    <source>
        <dbReference type="EMBL" id="OWM88758.1"/>
    </source>
</evidence>
<sequence>MADMVHELPTFSLGLDSDCDSPPASPNLQRHDRAIGDGGEDEDFRSVDDPPRTLRRLQRGFRPRSACPSPTAKVDDDIEEFSSDEEMGTAGKLSARYHSLCSSSKPPLNRGSSITAVKSSRLKSTKPKQPSNDTGTASQQGSCSRLFQTSIANSPIRRFVLVDSDSDDPSVQEEANNPGMSSKRKIEASFDKPGDEDFWKDFHQMKSSRISTPTFDEFCTEYFHSVKDNKNKMQKPETYSSPGDNLSCLRPSSSRENGQTPLPPSHQYFFHYDLRIQNLVRSRLPYFFPLGGGNNRECEQSSTSVIDYMSQFNSGEPSQKLGKQKVSTKKGSRAKGKSGASNTKEPVCVDNWVNPRSSVTIPMNAGKRRVCANGKSASHWYTGQDGRKVYITGNGQELTGSAAYRHYRKESGGGSRKSRKKPKANKKAKR</sequence>
<feature type="region of interest" description="Disordered" evidence="1">
    <location>
        <begin position="312"/>
        <end position="344"/>
    </location>
</feature>
<evidence type="ECO:0000313" key="6">
    <source>
        <dbReference type="RefSeq" id="XP_031405241.1"/>
    </source>
</evidence>
<dbReference type="PANTHER" id="PTHR38371">
    <property type="entry name" value="RHO GTPASE-ACTIVATING PROTEIN"/>
    <property type="match status" value="1"/>
</dbReference>
<evidence type="ECO:0000313" key="3">
    <source>
        <dbReference type="Proteomes" id="UP000197138"/>
    </source>
</evidence>
<reference evidence="4" key="3">
    <citation type="journal article" date="2020" name="Plant Biotechnol. J.">
        <title>The pomegranate (Punica granatum L.) draft genome dissects genetic divergence between soft- and hard-seeded cultivars.</title>
        <authorList>
            <person name="Luo X."/>
            <person name="Li H."/>
            <person name="Wu Z."/>
            <person name="Yao W."/>
            <person name="Zhao P."/>
            <person name="Cao D."/>
            <person name="Yu H."/>
            <person name="Li K."/>
            <person name="Poudel K."/>
            <person name="Zhao D."/>
            <person name="Zhang F."/>
            <person name="Xia X."/>
            <person name="Chen L."/>
            <person name="Wang Q."/>
            <person name="Jing D."/>
            <person name="Cao S."/>
        </authorList>
    </citation>
    <scope>NUCLEOTIDE SEQUENCE [LARGE SCALE GENOMIC DNA]</scope>
</reference>
<evidence type="ECO:0000313" key="4">
    <source>
        <dbReference type="Proteomes" id="UP000515151"/>
    </source>
</evidence>
<reference evidence="3" key="1">
    <citation type="journal article" date="2017" name="Plant J.">
        <title>The pomegranate (Punica granatum L.) genome and the genomics of punicalagin biosynthesis.</title>
        <authorList>
            <person name="Qin G."/>
            <person name="Xu C."/>
            <person name="Ming R."/>
            <person name="Tang H."/>
            <person name="Guyot R."/>
            <person name="Kramer E.M."/>
            <person name="Hu Y."/>
            <person name="Yi X."/>
            <person name="Qi Y."/>
            <person name="Xu X."/>
            <person name="Gao Z."/>
            <person name="Pan H."/>
            <person name="Jian J."/>
            <person name="Tian Y."/>
            <person name="Yue Z."/>
            <person name="Xu Y."/>
        </authorList>
    </citation>
    <scope>NUCLEOTIDE SEQUENCE [LARGE SCALE GENOMIC DNA]</scope>
    <source>
        <strain evidence="3">cv. Dabenzi</strain>
    </source>
</reference>
<accession>A0A218XVE1</accession>
<dbReference type="RefSeq" id="XP_031405241.1">
    <property type="nucleotide sequence ID" value="XM_031549381.1"/>
</dbReference>
<dbReference type="EMBL" id="MTKT01000790">
    <property type="protein sequence ID" value="OWM88758.1"/>
    <property type="molecule type" value="Genomic_DNA"/>
</dbReference>
<feature type="compositionally biased region" description="Polar residues" evidence="1">
    <location>
        <begin position="127"/>
        <end position="144"/>
    </location>
</feature>
<evidence type="ECO:0000313" key="5">
    <source>
        <dbReference type="RefSeq" id="XP_031405240.1"/>
    </source>
</evidence>
<feature type="region of interest" description="Disordered" evidence="1">
    <location>
        <begin position="401"/>
        <end position="430"/>
    </location>
</feature>
<dbReference type="GeneID" id="116214095"/>
<dbReference type="Proteomes" id="UP000515151">
    <property type="component" value="Chromosome 7"/>
</dbReference>